<dbReference type="GO" id="GO:0004553">
    <property type="term" value="F:hydrolase activity, hydrolyzing O-glycosyl compounds"/>
    <property type="evidence" value="ECO:0007669"/>
    <property type="project" value="InterPro"/>
</dbReference>
<dbReference type="Pfam" id="PF00331">
    <property type="entry name" value="Glyco_hydro_10"/>
    <property type="match status" value="1"/>
</dbReference>
<evidence type="ECO:0000313" key="6">
    <source>
        <dbReference type="EMBL" id="KKR87143.1"/>
    </source>
</evidence>
<gene>
    <name evidence="6" type="ORF">UU35_C0005G0017</name>
</gene>
<keyword evidence="4" id="KW-0812">Transmembrane</keyword>
<feature type="domain" description="GH10" evidence="5">
    <location>
        <begin position="81"/>
        <end position="170"/>
    </location>
</feature>
<sequence>MVLPKRSLDHGIRFFLFFTALIVFFFAAARIFWFSSVSIRPIWGATFSSLYAEQLGLDWRETYIAVLDELHIQKLRIPVYWSEVEIKQGVYDWKSIDWMLDEAEKRGVKVTLVTGRKVPRWPECFIPDWAERMESSQAQHALLNTIETTVKRYQKRSVVERWQVENEPFFPFGICPEPDFALFQKEVRLVENLDYRPLVVTVSGELEPWIPPAISVNMLGISMYRVTWNSWYGYGLYAAVTDFYRIRAMILHLFGRQTFISELQVEPWLRKPLSEMSREEKRQAFDSHQLEQNMRFASRAEFSEVYLWGVEWWFAEKQQGNSELWEAGKKEIESNFGQ</sequence>
<keyword evidence="4" id="KW-0472">Membrane</keyword>
<evidence type="ECO:0000256" key="1">
    <source>
        <dbReference type="ARBA" id="ARBA00022801"/>
    </source>
</evidence>
<dbReference type="InterPro" id="IPR001000">
    <property type="entry name" value="GH10_dom"/>
</dbReference>
<keyword evidence="1" id="KW-0378">Hydrolase</keyword>
<accession>A0A0G0UE14</accession>
<organism evidence="6 7">
    <name type="scientific">Candidatus Uhrbacteria bacterium GW2011_GWC2_41_11</name>
    <dbReference type="NCBI Taxonomy" id="1618985"/>
    <lineage>
        <taxon>Bacteria</taxon>
        <taxon>Candidatus Uhriibacteriota</taxon>
    </lineage>
</organism>
<dbReference type="GO" id="GO:0000272">
    <property type="term" value="P:polysaccharide catabolic process"/>
    <property type="evidence" value="ECO:0007669"/>
    <property type="project" value="UniProtKB-KW"/>
</dbReference>
<dbReference type="Proteomes" id="UP000034616">
    <property type="component" value="Unassembled WGS sequence"/>
</dbReference>
<keyword evidence="3" id="KW-0624">Polysaccharide degradation</keyword>
<proteinExistence type="predicted"/>
<keyword evidence="2" id="KW-0119">Carbohydrate metabolism</keyword>
<reference evidence="6 7" key="1">
    <citation type="journal article" date="2015" name="Nature">
        <title>rRNA introns, odd ribosomes, and small enigmatic genomes across a large radiation of phyla.</title>
        <authorList>
            <person name="Brown C.T."/>
            <person name="Hug L.A."/>
            <person name="Thomas B.C."/>
            <person name="Sharon I."/>
            <person name="Castelle C.J."/>
            <person name="Singh A."/>
            <person name="Wilkins M.J."/>
            <person name="Williams K.H."/>
            <person name="Banfield J.F."/>
        </authorList>
    </citation>
    <scope>NUCLEOTIDE SEQUENCE [LARGE SCALE GENOMIC DNA]</scope>
</reference>
<evidence type="ECO:0000259" key="5">
    <source>
        <dbReference type="Pfam" id="PF00331"/>
    </source>
</evidence>
<dbReference type="SUPFAM" id="SSF51445">
    <property type="entry name" value="(Trans)glycosidases"/>
    <property type="match status" value="1"/>
</dbReference>
<keyword evidence="4" id="KW-1133">Transmembrane helix</keyword>
<protein>
    <recommendedName>
        <fullName evidence="5">GH10 domain-containing protein</fullName>
    </recommendedName>
</protein>
<evidence type="ECO:0000256" key="2">
    <source>
        <dbReference type="ARBA" id="ARBA00023277"/>
    </source>
</evidence>
<dbReference type="Gene3D" id="3.20.20.80">
    <property type="entry name" value="Glycosidases"/>
    <property type="match status" value="1"/>
</dbReference>
<feature type="transmembrane region" description="Helical" evidence="4">
    <location>
        <begin position="12"/>
        <end position="33"/>
    </location>
</feature>
<evidence type="ECO:0000313" key="7">
    <source>
        <dbReference type="Proteomes" id="UP000034616"/>
    </source>
</evidence>
<comment type="caution">
    <text evidence="6">The sequence shown here is derived from an EMBL/GenBank/DDBJ whole genome shotgun (WGS) entry which is preliminary data.</text>
</comment>
<dbReference type="AlphaFoldDB" id="A0A0G0UE14"/>
<dbReference type="InterPro" id="IPR017853">
    <property type="entry name" value="GH"/>
</dbReference>
<name>A0A0G0UE14_9BACT</name>
<dbReference type="EMBL" id="LCAH01000005">
    <property type="protein sequence ID" value="KKR87143.1"/>
    <property type="molecule type" value="Genomic_DNA"/>
</dbReference>
<evidence type="ECO:0000256" key="4">
    <source>
        <dbReference type="SAM" id="Phobius"/>
    </source>
</evidence>
<evidence type="ECO:0000256" key="3">
    <source>
        <dbReference type="ARBA" id="ARBA00023326"/>
    </source>
</evidence>